<evidence type="ECO:0000256" key="3">
    <source>
        <dbReference type="ARBA" id="ARBA00022692"/>
    </source>
</evidence>
<evidence type="ECO:0000256" key="5">
    <source>
        <dbReference type="ARBA" id="ARBA00023136"/>
    </source>
</evidence>
<dbReference type="Proteomes" id="UP001177023">
    <property type="component" value="Unassembled WGS sequence"/>
</dbReference>
<protein>
    <submittedName>
        <fullName evidence="8">Uncharacterized protein</fullName>
    </submittedName>
</protein>
<comment type="caution">
    <text evidence="8">The sequence shown here is derived from an EMBL/GenBank/DDBJ whole genome shotgun (WGS) entry which is preliminary data.</text>
</comment>
<dbReference type="InterPro" id="IPR009539">
    <property type="entry name" value="VANGL"/>
</dbReference>
<evidence type="ECO:0000256" key="6">
    <source>
        <dbReference type="ARBA" id="ARBA00025718"/>
    </source>
</evidence>
<evidence type="ECO:0000313" key="9">
    <source>
        <dbReference type="Proteomes" id="UP001177023"/>
    </source>
</evidence>
<sequence length="177" mass="20695">MSLLPHFLNTIGYSWPDVTCEVDCQGKLVLLAVKSILLVVALWALYWRRAAADLPRLYFARAAFCFAVMFILFSFWLFYSVRIIMERYNNYTYIVSFSLDLLDALLYTHYISLIVLYIRQLRPEFVITVTRDPDGRQSTFTIGMMSLQEAAIHVLRHYESDFPTYNSFLDKSRQSAV</sequence>
<comment type="subcellular location">
    <subcellularLocation>
        <location evidence="1">Cell membrane</location>
        <topology evidence="1">Multi-pass membrane protein</topology>
    </subcellularLocation>
</comment>
<feature type="non-terminal residue" evidence="8">
    <location>
        <position position="177"/>
    </location>
</feature>
<keyword evidence="9" id="KW-1185">Reference proteome</keyword>
<organism evidence="8 9">
    <name type="scientific">Mesorhabditis spiculigera</name>
    <dbReference type="NCBI Taxonomy" id="96644"/>
    <lineage>
        <taxon>Eukaryota</taxon>
        <taxon>Metazoa</taxon>
        <taxon>Ecdysozoa</taxon>
        <taxon>Nematoda</taxon>
        <taxon>Chromadorea</taxon>
        <taxon>Rhabditida</taxon>
        <taxon>Rhabditina</taxon>
        <taxon>Rhabditomorpha</taxon>
        <taxon>Rhabditoidea</taxon>
        <taxon>Rhabditidae</taxon>
        <taxon>Mesorhabditinae</taxon>
        <taxon>Mesorhabditis</taxon>
    </lineage>
</organism>
<name>A0AA36FQK6_9BILA</name>
<proteinExistence type="inferred from homology"/>
<accession>A0AA36FQK6</accession>
<feature type="transmembrane region" description="Helical" evidence="7">
    <location>
        <begin position="91"/>
        <end position="118"/>
    </location>
</feature>
<feature type="transmembrane region" description="Helical" evidence="7">
    <location>
        <begin position="28"/>
        <end position="46"/>
    </location>
</feature>
<dbReference type="PANTHER" id="PTHR20886">
    <property type="entry name" value="VANG-LIKE PROTEIN"/>
    <property type="match status" value="1"/>
</dbReference>
<dbReference type="EMBL" id="CATQJA010000742">
    <property type="protein sequence ID" value="CAJ0563716.1"/>
    <property type="molecule type" value="Genomic_DNA"/>
</dbReference>
<dbReference type="AlphaFoldDB" id="A0AA36FQK6"/>
<evidence type="ECO:0000313" key="8">
    <source>
        <dbReference type="EMBL" id="CAJ0563716.1"/>
    </source>
</evidence>
<reference evidence="8" key="1">
    <citation type="submission" date="2023-06" db="EMBL/GenBank/DDBJ databases">
        <authorList>
            <person name="Delattre M."/>
        </authorList>
    </citation>
    <scope>NUCLEOTIDE SEQUENCE</scope>
    <source>
        <strain evidence="8">AF72</strain>
    </source>
</reference>
<keyword evidence="3 7" id="KW-0812">Transmembrane</keyword>
<evidence type="ECO:0000256" key="2">
    <source>
        <dbReference type="ARBA" id="ARBA00022475"/>
    </source>
</evidence>
<comment type="similarity">
    <text evidence="6">Belongs to the Vang family.</text>
</comment>
<dbReference type="GO" id="GO:0005886">
    <property type="term" value="C:plasma membrane"/>
    <property type="evidence" value="ECO:0007669"/>
    <property type="project" value="UniProtKB-SubCell"/>
</dbReference>
<feature type="transmembrane region" description="Helical" evidence="7">
    <location>
        <begin position="58"/>
        <end position="79"/>
    </location>
</feature>
<dbReference type="Pfam" id="PF06638">
    <property type="entry name" value="Strabismus"/>
    <property type="match status" value="1"/>
</dbReference>
<evidence type="ECO:0000256" key="1">
    <source>
        <dbReference type="ARBA" id="ARBA00004651"/>
    </source>
</evidence>
<evidence type="ECO:0000256" key="4">
    <source>
        <dbReference type="ARBA" id="ARBA00022989"/>
    </source>
</evidence>
<keyword evidence="5 7" id="KW-0472">Membrane</keyword>
<evidence type="ECO:0000256" key="7">
    <source>
        <dbReference type="SAM" id="Phobius"/>
    </source>
</evidence>
<keyword evidence="2" id="KW-1003">Cell membrane</keyword>
<keyword evidence="4 7" id="KW-1133">Transmembrane helix</keyword>
<gene>
    <name evidence="8" type="ORF">MSPICULIGERA_LOCUS2531</name>
</gene>